<dbReference type="InterPro" id="IPR036259">
    <property type="entry name" value="MFS_trans_sf"/>
</dbReference>
<dbReference type="PANTHER" id="PTHR43266">
    <property type="entry name" value="MACROLIDE-EFFLUX PROTEIN"/>
    <property type="match status" value="1"/>
</dbReference>
<dbReference type="Pfam" id="PF07690">
    <property type="entry name" value="MFS_1"/>
    <property type="match status" value="1"/>
</dbReference>
<protein>
    <submittedName>
        <fullName evidence="8">MFS-type transporter YfiS</fullName>
    </submittedName>
</protein>
<evidence type="ECO:0000256" key="7">
    <source>
        <dbReference type="SAM" id="Phobius"/>
    </source>
</evidence>
<dbReference type="EMBL" id="JAOPGA020000393">
    <property type="protein sequence ID" value="KAL0478445.1"/>
    <property type="molecule type" value="Genomic_DNA"/>
</dbReference>
<keyword evidence="9" id="KW-1185">Reference proteome</keyword>
<feature type="transmembrane region" description="Helical" evidence="7">
    <location>
        <begin position="325"/>
        <end position="346"/>
    </location>
</feature>
<feature type="transmembrane region" description="Helical" evidence="7">
    <location>
        <begin position="460"/>
        <end position="483"/>
    </location>
</feature>
<dbReference type="GO" id="GO:0005886">
    <property type="term" value="C:plasma membrane"/>
    <property type="evidence" value="ECO:0007669"/>
    <property type="project" value="UniProtKB-SubCell"/>
</dbReference>
<feature type="transmembrane region" description="Helical" evidence="7">
    <location>
        <begin position="398"/>
        <end position="420"/>
    </location>
</feature>
<dbReference type="Proteomes" id="UP001431209">
    <property type="component" value="Unassembled WGS sequence"/>
</dbReference>
<keyword evidence="4 7" id="KW-0812">Transmembrane</keyword>
<feature type="transmembrane region" description="Helical" evidence="7">
    <location>
        <begin position="201"/>
        <end position="226"/>
    </location>
</feature>
<dbReference type="PANTHER" id="PTHR43266:SF2">
    <property type="entry name" value="MAJOR FACILITATOR SUPERFAMILY (MFS) PROFILE DOMAIN-CONTAINING PROTEIN"/>
    <property type="match status" value="1"/>
</dbReference>
<feature type="transmembrane region" description="Helical" evidence="7">
    <location>
        <begin position="495"/>
        <end position="516"/>
    </location>
</feature>
<accession>A0AAW2YMP4</accession>
<name>A0AAW2YMP4_9EUKA</name>
<evidence type="ECO:0000256" key="5">
    <source>
        <dbReference type="ARBA" id="ARBA00022989"/>
    </source>
</evidence>
<organism evidence="8 9">
    <name type="scientific">Acrasis kona</name>
    <dbReference type="NCBI Taxonomy" id="1008807"/>
    <lineage>
        <taxon>Eukaryota</taxon>
        <taxon>Discoba</taxon>
        <taxon>Heterolobosea</taxon>
        <taxon>Tetramitia</taxon>
        <taxon>Eutetramitia</taxon>
        <taxon>Acrasidae</taxon>
        <taxon>Acrasis</taxon>
    </lineage>
</organism>
<feature type="transmembrane region" description="Helical" evidence="7">
    <location>
        <begin position="44"/>
        <end position="66"/>
    </location>
</feature>
<reference evidence="8 9" key="1">
    <citation type="submission" date="2024-03" db="EMBL/GenBank/DDBJ databases">
        <title>The Acrasis kona genome and developmental transcriptomes reveal deep origins of eukaryotic multicellular pathways.</title>
        <authorList>
            <person name="Sheikh S."/>
            <person name="Fu C.-J."/>
            <person name="Brown M.W."/>
            <person name="Baldauf S.L."/>
        </authorList>
    </citation>
    <scope>NUCLEOTIDE SEQUENCE [LARGE SCALE GENOMIC DNA]</scope>
    <source>
        <strain evidence="8 9">ATCC MYA-3509</strain>
    </source>
</reference>
<sequence length="551" mass="62214">MQNEQDTIAEEERIADNVQLVTSDISQSNVEEENQHIPAATSSAIFNIPVIGNVLLGFSSYFRILVEYEEFRWIWIAGVVTSSHILPVYLQSKKTVFKNHPNNGLAVGSVFLSCYIPPIILMPISGVVADVFDRRKVMLFSDVSRMFLVLCFLITTIDPHRFYWLIYVVTSLIWSFNSFFDPCREGLVPLIVRKEDLLTANALESLTWMCFSFVGSFLGGVCTSYIGTSANFILDSVAFLVSSLSVAQLFRYASLRPENIKIAILKMEGREQLTDSQEVDLSAQVKPIPVLASESSKSHETASEMILNHIKDFFIGIKFTVQRPYIFSLIFLKAVGALNWASLDFVAMKLFYQKWQPEGIISDAAWVYGLYRAMVGLTSGFFPVLMERILPSNYSPRLIRYIIVGCFVLFIPAFVIVLLFQNIYAYFAGAFIIAASGGIVWSFSTSILQIVTPNNFLGRVISYDLCFNINVAECIIFLLYGPLLNDALHLTSRGLAVIELITAVLSVSVWIFWLVLTRNVDHKMTPVDRFGNEILFTERTDKTEQIELEEQ</sequence>
<comment type="subcellular location">
    <subcellularLocation>
        <location evidence="1">Cell membrane</location>
        <topology evidence="1">Multi-pass membrane protein</topology>
    </subcellularLocation>
</comment>
<feature type="transmembrane region" description="Helical" evidence="7">
    <location>
        <begin position="110"/>
        <end position="132"/>
    </location>
</feature>
<evidence type="ECO:0000256" key="2">
    <source>
        <dbReference type="ARBA" id="ARBA00022448"/>
    </source>
</evidence>
<feature type="transmembrane region" description="Helical" evidence="7">
    <location>
        <begin position="73"/>
        <end position="90"/>
    </location>
</feature>
<gene>
    <name evidence="8" type="ORF">AKO1_000437</name>
</gene>
<feature type="transmembrane region" description="Helical" evidence="7">
    <location>
        <begin position="366"/>
        <end position="386"/>
    </location>
</feature>
<dbReference type="InterPro" id="IPR011701">
    <property type="entry name" value="MFS"/>
</dbReference>
<keyword evidence="6 7" id="KW-0472">Membrane</keyword>
<evidence type="ECO:0000256" key="4">
    <source>
        <dbReference type="ARBA" id="ARBA00022692"/>
    </source>
</evidence>
<evidence type="ECO:0000313" key="9">
    <source>
        <dbReference type="Proteomes" id="UP001431209"/>
    </source>
</evidence>
<evidence type="ECO:0000256" key="3">
    <source>
        <dbReference type="ARBA" id="ARBA00022475"/>
    </source>
</evidence>
<keyword evidence="2" id="KW-0813">Transport</keyword>
<dbReference type="Gene3D" id="1.20.1250.20">
    <property type="entry name" value="MFS general substrate transporter like domains"/>
    <property type="match status" value="1"/>
</dbReference>
<dbReference type="AlphaFoldDB" id="A0AAW2YMP4"/>
<keyword evidence="3" id="KW-1003">Cell membrane</keyword>
<comment type="caution">
    <text evidence="8">The sequence shown here is derived from an EMBL/GenBank/DDBJ whole genome shotgun (WGS) entry which is preliminary data.</text>
</comment>
<evidence type="ECO:0000256" key="1">
    <source>
        <dbReference type="ARBA" id="ARBA00004651"/>
    </source>
</evidence>
<dbReference type="GO" id="GO:0022857">
    <property type="term" value="F:transmembrane transporter activity"/>
    <property type="evidence" value="ECO:0007669"/>
    <property type="project" value="InterPro"/>
</dbReference>
<evidence type="ECO:0000256" key="6">
    <source>
        <dbReference type="ARBA" id="ARBA00023136"/>
    </source>
</evidence>
<dbReference type="CDD" id="cd06173">
    <property type="entry name" value="MFS_MefA_like"/>
    <property type="match status" value="1"/>
</dbReference>
<proteinExistence type="predicted"/>
<dbReference type="SUPFAM" id="SSF103473">
    <property type="entry name" value="MFS general substrate transporter"/>
    <property type="match status" value="1"/>
</dbReference>
<keyword evidence="5 7" id="KW-1133">Transmembrane helix</keyword>
<evidence type="ECO:0000313" key="8">
    <source>
        <dbReference type="EMBL" id="KAL0478445.1"/>
    </source>
</evidence>
<feature type="transmembrane region" description="Helical" evidence="7">
    <location>
        <begin position="426"/>
        <end position="448"/>
    </location>
</feature>